<protein>
    <submittedName>
        <fullName evidence="3">Glycosyltransferase family 4 protein</fullName>
    </submittedName>
</protein>
<name>A0A975R9J3_9GAMM</name>
<dbReference type="SUPFAM" id="SSF53756">
    <property type="entry name" value="UDP-Glycosyltransferase/glycogen phosphorylase"/>
    <property type="match status" value="1"/>
</dbReference>
<dbReference type="Pfam" id="PF13439">
    <property type="entry name" value="Glyco_transf_4"/>
    <property type="match status" value="1"/>
</dbReference>
<reference evidence="3" key="1">
    <citation type="submission" date="2021-04" db="EMBL/GenBank/DDBJ databases">
        <title>Draft genome sequence data of methanotrophic Methylovulum sp. strain S1L and Methylomonas sp. strain S2AM isolated from boreal lake water columns.</title>
        <authorList>
            <person name="Rissanen A.J."/>
            <person name="Mangayil R."/>
            <person name="Svenning M.M."/>
            <person name="Khanongnuch R."/>
        </authorList>
    </citation>
    <scope>NUCLEOTIDE SEQUENCE</scope>
    <source>
        <strain evidence="3">S2AM</strain>
    </source>
</reference>
<dbReference type="Gene3D" id="3.40.50.2000">
    <property type="entry name" value="Glycogen Phosphorylase B"/>
    <property type="match status" value="2"/>
</dbReference>
<evidence type="ECO:0000313" key="4">
    <source>
        <dbReference type="Proteomes" id="UP000676649"/>
    </source>
</evidence>
<keyword evidence="4" id="KW-1185">Reference proteome</keyword>
<dbReference type="Proteomes" id="UP000676649">
    <property type="component" value="Chromosome"/>
</dbReference>
<organism evidence="3 4">
    <name type="scientific">Methylomonas paludis</name>
    <dbReference type="NCBI Taxonomy" id="1173101"/>
    <lineage>
        <taxon>Bacteria</taxon>
        <taxon>Pseudomonadati</taxon>
        <taxon>Pseudomonadota</taxon>
        <taxon>Gammaproteobacteria</taxon>
        <taxon>Methylococcales</taxon>
        <taxon>Methylococcaceae</taxon>
        <taxon>Methylomonas</taxon>
    </lineage>
</organism>
<dbReference type="InterPro" id="IPR001296">
    <property type="entry name" value="Glyco_trans_1"/>
</dbReference>
<sequence>MPEIIIATIMRPYGETGVQTHINCFREFLDSQSIKNRLITSFSYYKWLVYPIFAVRKVLDKLSGPLSVWWYRYWHAYFLRLALQQQLPLVKQGIIYAQCPVSAAAALTARSSRNLPVILIVHFNISQADEWAGKGYLQTDGGLYRSIRKFEAEVLPKLDGLVFVSQFMHTELTKRIPAIAKVPYAIIPNFLPDPGLTANQLIDADLISIGSLENRKNQQYALEILAALHKQGLMLRLTIVGEGPDRTKLEQLCAVLQIQDYVVFRGFVKNAAALIDNHIACIHTATLENLPVSLLEALARGRPVFALPVGGISEILGEANSVGLALPTDDANAAALVIANAIKDKNWLHRTGITARQRFLDKYQSSVTAKHLLNFLSNPRHSIN</sequence>
<accession>A0A975R9J3</accession>
<dbReference type="CDD" id="cd03801">
    <property type="entry name" value="GT4_PimA-like"/>
    <property type="match status" value="1"/>
</dbReference>
<dbReference type="AlphaFoldDB" id="A0A975R9J3"/>
<proteinExistence type="predicted"/>
<dbReference type="Pfam" id="PF00534">
    <property type="entry name" value="Glycos_transf_1"/>
    <property type="match status" value="1"/>
</dbReference>
<gene>
    <name evidence="3" type="ORF">KEF85_01060</name>
</gene>
<dbReference type="KEGG" id="mpad:KEF85_01060"/>
<dbReference type="InterPro" id="IPR028098">
    <property type="entry name" value="Glyco_trans_4-like_N"/>
</dbReference>
<evidence type="ECO:0000259" key="1">
    <source>
        <dbReference type="Pfam" id="PF00534"/>
    </source>
</evidence>
<dbReference type="GO" id="GO:0016757">
    <property type="term" value="F:glycosyltransferase activity"/>
    <property type="evidence" value="ECO:0007669"/>
    <property type="project" value="InterPro"/>
</dbReference>
<dbReference type="PANTHER" id="PTHR45947:SF3">
    <property type="entry name" value="SULFOQUINOVOSYL TRANSFERASE SQD2"/>
    <property type="match status" value="1"/>
</dbReference>
<evidence type="ECO:0000259" key="2">
    <source>
        <dbReference type="Pfam" id="PF13439"/>
    </source>
</evidence>
<feature type="domain" description="Glycosyl transferase family 1" evidence="1">
    <location>
        <begin position="205"/>
        <end position="358"/>
    </location>
</feature>
<dbReference type="EMBL" id="CP073754">
    <property type="protein sequence ID" value="QWF71117.1"/>
    <property type="molecule type" value="Genomic_DNA"/>
</dbReference>
<dbReference type="RefSeq" id="WP_215582734.1">
    <property type="nucleotide sequence ID" value="NZ_CP073754.1"/>
</dbReference>
<evidence type="ECO:0000313" key="3">
    <source>
        <dbReference type="EMBL" id="QWF71117.1"/>
    </source>
</evidence>
<dbReference type="InterPro" id="IPR050194">
    <property type="entry name" value="Glycosyltransferase_grp1"/>
</dbReference>
<feature type="domain" description="Glycosyltransferase subfamily 4-like N-terminal" evidence="2">
    <location>
        <begin position="66"/>
        <end position="190"/>
    </location>
</feature>
<dbReference type="PANTHER" id="PTHR45947">
    <property type="entry name" value="SULFOQUINOVOSYL TRANSFERASE SQD2"/>
    <property type="match status" value="1"/>
</dbReference>